<accession>A0A941D2L3</accession>
<dbReference type="InterPro" id="IPR043519">
    <property type="entry name" value="NT_sf"/>
</dbReference>
<evidence type="ECO:0000313" key="2">
    <source>
        <dbReference type="Proteomes" id="UP000622580"/>
    </source>
</evidence>
<dbReference type="RefSeq" id="WP_215341159.1">
    <property type="nucleotide sequence ID" value="NZ_JAGSGD010000001.1"/>
</dbReference>
<dbReference type="EMBL" id="JAGSGD010000001">
    <property type="protein sequence ID" value="MBR7620422.1"/>
    <property type="molecule type" value="Genomic_DNA"/>
</dbReference>
<organism evidence="1 2">
    <name type="scientific">Phenylobacterium glaciei</name>
    <dbReference type="NCBI Taxonomy" id="2803784"/>
    <lineage>
        <taxon>Bacteria</taxon>
        <taxon>Pseudomonadati</taxon>
        <taxon>Pseudomonadota</taxon>
        <taxon>Alphaproteobacteria</taxon>
        <taxon>Caulobacterales</taxon>
        <taxon>Caulobacteraceae</taxon>
        <taxon>Phenylobacterium</taxon>
    </lineage>
</organism>
<gene>
    <name evidence="1" type="ORF">JKL49_13595</name>
</gene>
<protein>
    <submittedName>
        <fullName evidence="1">Nucleotidyltransferase domain-containing protein</fullName>
    </submittedName>
</protein>
<comment type="caution">
    <text evidence="1">The sequence shown here is derived from an EMBL/GenBank/DDBJ whole genome shotgun (WGS) entry which is preliminary data.</text>
</comment>
<dbReference type="AlphaFoldDB" id="A0A941D2L3"/>
<proteinExistence type="predicted"/>
<keyword evidence="2" id="KW-1185">Reference proteome</keyword>
<dbReference type="Gene3D" id="3.30.460.10">
    <property type="entry name" value="Beta Polymerase, domain 2"/>
    <property type="match status" value="1"/>
</dbReference>
<evidence type="ECO:0000313" key="1">
    <source>
        <dbReference type="EMBL" id="MBR7620422.1"/>
    </source>
</evidence>
<dbReference type="CDD" id="cd05403">
    <property type="entry name" value="NT_KNTase_like"/>
    <property type="match status" value="1"/>
</dbReference>
<name>A0A941D2L3_9CAUL</name>
<sequence>MSDHATERPRYFDLLELAETSSDVLAFWLTGSRGKGRETAGSDYDCVLVVRDEAFDAWRARHAGRGVGRTDSSVMTLDHLRAHAAWGGPDAWDRYSYAHVRVLVDRTDGFCQQIINEKSCVPPAEVAGFIDRSLDHYINQTYRALKCMGQGLPSAAQLESSEGVAPLLDAIFALNGGRLRPFYKYLAWELADHPLSAGHALALRAPSLLEPRPRTLIGVLKETERLFRASGHAAVIDGWGEDLVWMRG</sequence>
<dbReference type="Proteomes" id="UP000622580">
    <property type="component" value="Unassembled WGS sequence"/>
</dbReference>
<reference evidence="1" key="1">
    <citation type="submission" date="2021-04" db="EMBL/GenBank/DDBJ databases">
        <title>Draft genome assembly of strain Phenylobacterium sp. 20VBR1 using MiniION and Illumina platforms.</title>
        <authorList>
            <person name="Thomas F.A."/>
            <person name="Krishnan K.P."/>
            <person name="Sinha R.K."/>
        </authorList>
    </citation>
    <scope>NUCLEOTIDE SEQUENCE</scope>
    <source>
        <strain evidence="1">20VBR1</strain>
    </source>
</reference>